<evidence type="ECO:0000256" key="7">
    <source>
        <dbReference type="ARBA" id="ARBA00022794"/>
    </source>
</evidence>
<evidence type="ECO:0000256" key="1">
    <source>
        <dbReference type="ARBA" id="ARBA00004114"/>
    </source>
</evidence>
<organism evidence="11 12">
    <name type="scientific">Pinctada imbricata</name>
    <name type="common">Atlantic pearl-oyster</name>
    <name type="synonym">Pinctada martensii</name>
    <dbReference type="NCBI Taxonomy" id="66713"/>
    <lineage>
        <taxon>Eukaryota</taxon>
        <taxon>Metazoa</taxon>
        <taxon>Spiralia</taxon>
        <taxon>Lophotrochozoa</taxon>
        <taxon>Mollusca</taxon>
        <taxon>Bivalvia</taxon>
        <taxon>Autobranchia</taxon>
        <taxon>Pteriomorphia</taxon>
        <taxon>Pterioida</taxon>
        <taxon>Pterioidea</taxon>
        <taxon>Pteriidae</taxon>
        <taxon>Pinctada</taxon>
    </lineage>
</organism>
<evidence type="ECO:0000313" key="11">
    <source>
        <dbReference type="EMBL" id="KAK3096299.1"/>
    </source>
</evidence>
<dbReference type="EMBL" id="VSWD01000008">
    <property type="protein sequence ID" value="KAK3096299.1"/>
    <property type="molecule type" value="Genomic_DNA"/>
</dbReference>
<gene>
    <name evidence="11" type="ORF">FSP39_025462</name>
</gene>
<proteinExistence type="inferred from homology"/>
<name>A0AA89BZH6_PINIB</name>
<reference evidence="11" key="1">
    <citation type="submission" date="2019-08" db="EMBL/GenBank/DDBJ databases">
        <title>The improved chromosome-level genome for the pearl oyster Pinctada fucata martensii using PacBio sequencing and Hi-C.</title>
        <authorList>
            <person name="Zheng Z."/>
        </authorList>
    </citation>
    <scope>NUCLEOTIDE SEQUENCE</scope>
    <source>
        <strain evidence="11">ZZ-2019</strain>
        <tissue evidence="11">Adductor muscle</tissue>
    </source>
</reference>
<keyword evidence="10" id="KW-0966">Cell projection</keyword>
<evidence type="ECO:0000313" key="12">
    <source>
        <dbReference type="Proteomes" id="UP001186944"/>
    </source>
</evidence>
<evidence type="ECO:0000256" key="5">
    <source>
        <dbReference type="ARBA" id="ARBA00022015"/>
    </source>
</evidence>
<keyword evidence="9" id="KW-0206">Cytoskeleton</keyword>
<accession>A0AA89BZH6</accession>
<evidence type="ECO:0000256" key="9">
    <source>
        <dbReference type="ARBA" id="ARBA00023212"/>
    </source>
</evidence>
<evidence type="ECO:0000256" key="8">
    <source>
        <dbReference type="ARBA" id="ARBA00023069"/>
    </source>
</evidence>
<comment type="caution">
    <text evidence="11">The sequence shown here is derived from an EMBL/GenBank/DDBJ whole genome shotgun (WGS) entry which is preliminary data.</text>
</comment>
<keyword evidence="6" id="KW-0963">Cytoplasm</keyword>
<keyword evidence="12" id="KW-1185">Reference proteome</keyword>
<dbReference type="AlphaFoldDB" id="A0AA89BZH6"/>
<evidence type="ECO:0000256" key="10">
    <source>
        <dbReference type="ARBA" id="ARBA00023273"/>
    </source>
</evidence>
<dbReference type="PANTHER" id="PTHR31539">
    <property type="entry name" value="CENTROSOMAL PROTEIN OF 19K CEP19"/>
    <property type="match status" value="1"/>
</dbReference>
<keyword evidence="7" id="KW-0970">Cilium biogenesis/degradation</keyword>
<comment type="similarity">
    <text evidence="4">Belongs to the CEP19 family.</text>
</comment>
<dbReference type="GO" id="GO:0036064">
    <property type="term" value="C:ciliary basal body"/>
    <property type="evidence" value="ECO:0007669"/>
    <property type="project" value="TreeGrafter"/>
</dbReference>
<keyword evidence="8" id="KW-0969">Cilium</keyword>
<dbReference type="GO" id="GO:0000922">
    <property type="term" value="C:spindle pole"/>
    <property type="evidence" value="ECO:0007669"/>
    <property type="project" value="TreeGrafter"/>
</dbReference>
<evidence type="ECO:0000256" key="2">
    <source>
        <dbReference type="ARBA" id="ARBA00004120"/>
    </source>
</evidence>
<evidence type="ECO:0000256" key="4">
    <source>
        <dbReference type="ARBA" id="ARBA00009371"/>
    </source>
</evidence>
<dbReference type="Pfam" id="PF14933">
    <property type="entry name" value="CEP19"/>
    <property type="match status" value="1"/>
</dbReference>
<dbReference type="GO" id="GO:0005813">
    <property type="term" value="C:centrosome"/>
    <property type="evidence" value="ECO:0007669"/>
    <property type="project" value="TreeGrafter"/>
</dbReference>
<dbReference type="GO" id="GO:0034454">
    <property type="term" value="P:microtubule anchoring at centrosome"/>
    <property type="evidence" value="ECO:0007669"/>
    <property type="project" value="TreeGrafter"/>
</dbReference>
<dbReference type="GO" id="GO:0097712">
    <property type="term" value="P:vesicle targeting, trans-Golgi to periciliary membrane compartment"/>
    <property type="evidence" value="ECO:0007669"/>
    <property type="project" value="TreeGrafter"/>
</dbReference>
<sequence>MSNDIELKRCGIKFSPPAIVLNYLIKDSGKMHRRTMPLRSFNKNSNIEKTVEELSQNQRHKKYIDCMPKFQLLRLVTIIRDKLMGMSLEESLAKNDEIDKLDPEEDLNKVDQEVLQRKKSIMEETFEKNVKRPGDPGYVYDVEVDFDTGALEACEWDSEESDPEF</sequence>
<dbReference type="Proteomes" id="UP001186944">
    <property type="component" value="Unassembled WGS sequence"/>
</dbReference>
<evidence type="ECO:0000256" key="6">
    <source>
        <dbReference type="ARBA" id="ARBA00022490"/>
    </source>
</evidence>
<comment type="subcellular location">
    <subcellularLocation>
        <location evidence="2">Cytoplasm</location>
        <location evidence="2">Cytoskeleton</location>
        <location evidence="2">Cilium basal body</location>
    </subcellularLocation>
    <subcellularLocation>
        <location evidence="1">Cytoplasm</location>
        <location evidence="1">Cytoskeleton</location>
        <location evidence="1">Microtubule organizing center</location>
        <location evidence="1">Centrosome</location>
        <location evidence="1">Centriole</location>
    </subcellularLocation>
    <subcellularLocation>
        <location evidence="3">Cytoplasm</location>
        <location evidence="3">Cytoskeleton</location>
        <location evidence="3">Spindle</location>
    </subcellularLocation>
</comment>
<evidence type="ECO:0000256" key="3">
    <source>
        <dbReference type="ARBA" id="ARBA00004186"/>
    </source>
</evidence>
<dbReference type="PANTHER" id="PTHR31539:SF1">
    <property type="entry name" value="CENTROSOMAL PROTEIN OF 19 KDA"/>
    <property type="match status" value="1"/>
</dbReference>
<dbReference type="GO" id="GO:0005814">
    <property type="term" value="C:centriole"/>
    <property type="evidence" value="ECO:0007669"/>
    <property type="project" value="UniProtKB-SubCell"/>
</dbReference>
<protein>
    <recommendedName>
        <fullName evidence="5">Centrosomal protein of 19 kDa</fullName>
    </recommendedName>
</protein>
<dbReference type="InterPro" id="IPR029412">
    <property type="entry name" value="CEP19"/>
</dbReference>